<reference evidence="12 13" key="1">
    <citation type="submission" date="2017-11" db="EMBL/GenBank/DDBJ databases">
        <title>Reclassification of Bisgaard taxon 7 as Conservatibacter flavescens gen. nov., sp. nov.</title>
        <authorList>
            <person name="Christensen H."/>
        </authorList>
    </citation>
    <scope>NUCLEOTIDE SEQUENCE [LARGE SCALE GENOMIC DNA]</scope>
    <source>
        <strain evidence="12 13">7_4</strain>
    </source>
</reference>
<dbReference type="EMBL" id="PHHA01000002">
    <property type="protein sequence ID" value="PJG86253.1"/>
    <property type="molecule type" value="Genomic_DNA"/>
</dbReference>
<dbReference type="Pfam" id="PF13609">
    <property type="entry name" value="Porin_4"/>
    <property type="match status" value="1"/>
</dbReference>
<keyword evidence="9" id="KW-0998">Cell outer membrane</keyword>
<dbReference type="InterPro" id="IPR050298">
    <property type="entry name" value="Gram-neg_bact_OMP"/>
</dbReference>
<dbReference type="OrthoDB" id="784582at2"/>
<sequence>MKKTLIALTVAAMTATAAQAAVVYESDDTKVALGGRVDVMVGKFNKDERGDLRNNESRVEIQVEQKISEGFKALAYWRLRFNGLNGQSNADRWDTGSSFNSPTTNKLWAGFQHDDIGRLTFGKQDTNVDSLQMNDRAYIFGGNNNLTTGGDKVVSFRSLDYAFANNQHIGFGLDYLFGDANKADNAEYKYGYSGILFYRGDFNGLGVRFNAGASHDKYEKQASTSAAGAEKTAWRLASEFSYGPAKFGAEYGQSRFKNQGETTAKGYYIEVAGKYQVLDNSSIYVAWERNQVRGESAQTYGNDFTFLTEVHYPLAVTKGQKLTENVIIAGVDYELNKNVVLYTEYAHSRVKGNGSVNATDLNNNTFKDNKFGVGARIYF</sequence>
<comment type="caution">
    <text evidence="12">The sequence shown here is derived from an EMBL/GenBank/DDBJ whole genome shotgun (WGS) entry which is preliminary data.</text>
</comment>
<dbReference type="InterPro" id="IPR033900">
    <property type="entry name" value="Gram_neg_porin_domain"/>
</dbReference>
<comment type="subcellular location">
    <subcellularLocation>
        <location evidence="1">Cell outer membrane</location>
        <topology evidence="1">Multi-pass membrane protein</topology>
    </subcellularLocation>
</comment>
<dbReference type="CDD" id="cd00342">
    <property type="entry name" value="gram_neg_porins"/>
    <property type="match status" value="1"/>
</dbReference>
<dbReference type="PANTHER" id="PTHR34501">
    <property type="entry name" value="PROTEIN YDDL-RELATED"/>
    <property type="match status" value="1"/>
</dbReference>
<keyword evidence="2" id="KW-0813">Transport</keyword>
<evidence type="ECO:0000313" key="12">
    <source>
        <dbReference type="EMBL" id="PJG86253.1"/>
    </source>
</evidence>
<gene>
    <name evidence="12" type="ORF">CVP05_00070</name>
</gene>
<evidence type="ECO:0000259" key="11">
    <source>
        <dbReference type="Pfam" id="PF13609"/>
    </source>
</evidence>
<dbReference type="Proteomes" id="UP000229329">
    <property type="component" value="Unassembled WGS sequence"/>
</dbReference>
<keyword evidence="7" id="KW-0626">Porin</keyword>
<evidence type="ECO:0000313" key="13">
    <source>
        <dbReference type="Proteomes" id="UP000229329"/>
    </source>
</evidence>
<evidence type="ECO:0000256" key="3">
    <source>
        <dbReference type="ARBA" id="ARBA00022452"/>
    </source>
</evidence>
<protein>
    <submittedName>
        <fullName evidence="12">Porin</fullName>
    </submittedName>
</protein>
<keyword evidence="6" id="KW-0406">Ion transport</keyword>
<evidence type="ECO:0000256" key="8">
    <source>
        <dbReference type="ARBA" id="ARBA00023136"/>
    </source>
</evidence>
<keyword evidence="13" id="KW-1185">Reference proteome</keyword>
<evidence type="ECO:0000256" key="9">
    <source>
        <dbReference type="ARBA" id="ARBA00023237"/>
    </source>
</evidence>
<dbReference type="GO" id="GO:0006811">
    <property type="term" value="P:monoatomic ion transport"/>
    <property type="evidence" value="ECO:0007669"/>
    <property type="project" value="UniProtKB-KW"/>
</dbReference>
<feature type="domain" description="Porin" evidence="11">
    <location>
        <begin position="7"/>
        <end position="352"/>
    </location>
</feature>
<evidence type="ECO:0000256" key="10">
    <source>
        <dbReference type="SAM" id="SignalP"/>
    </source>
</evidence>
<dbReference type="AlphaFoldDB" id="A0A2M8S553"/>
<evidence type="ECO:0000256" key="5">
    <source>
        <dbReference type="ARBA" id="ARBA00022729"/>
    </source>
</evidence>
<proteinExistence type="predicted"/>
<feature type="signal peptide" evidence="10">
    <location>
        <begin position="1"/>
        <end position="20"/>
    </location>
</feature>
<keyword evidence="8" id="KW-0472">Membrane</keyword>
<evidence type="ECO:0000256" key="1">
    <source>
        <dbReference type="ARBA" id="ARBA00004571"/>
    </source>
</evidence>
<name>A0A2M8S553_9PAST</name>
<keyword evidence="4" id="KW-0812">Transmembrane</keyword>
<dbReference type="RefSeq" id="WP_100287529.1">
    <property type="nucleotide sequence ID" value="NZ_PHHA01000002.1"/>
</dbReference>
<keyword evidence="3" id="KW-1134">Transmembrane beta strand</keyword>
<organism evidence="12 13">
    <name type="scientific">Conservatibacter flavescens</name>
    <dbReference type="NCBI Taxonomy" id="28161"/>
    <lineage>
        <taxon>Bacteria</taxon>
        <taxon>Pseudomonadati</taxon>
        <taxon>Pseudomonadota</taxon>
        <taxon>Gammaproteobacteria</taxon>
        <taxon>Pasteurellales</taxon>
        <taxon>Pasteurellaceae</taxon>
        <taxon>Conservatibacter</taxon>
    </lineage>
</organism>
<evidence type="ECO:0000256" key="4">
    <source>
        <dbReference type="ARBA" id="ARBA00022692"/>
    </source>
</evidence>
<dbReference type="Gene3D" id="2.40.160.10">
    <property type="entry name" value="Porin"/>
    <property type="match status" value="1"/>
</dbReference>
<feature type="chain" id="PRO_5014708621" evidence="10">
    <location>
        <begin position="21"/>
        <end position="379"/>
    </location>
</feature>
<evidence type="ECO:0000256" key="6">
    <source>
        <dbReference type="ARBA" id="ARBA00023065"/>
    </source>
</evidence>
<dbReference type="SUPFAM" id="SSF56935">
    <property type="entry name" value="Porins"/>
    <property type="match status" value="1"/>
</dbReference>
<dbReference type="GO" id="GO:0015288">
    <property type="term" value="F:porin activity"/>
    <property type="evidence" value="ECO:0007669"/>
    <property type="project" value="UniProtKB-KW"/>
</dbReference>
<dbReference type="PANTHER" id="PTHR34501:SF2">
    <property type="entry name" value="OUTER MEMBRANE PORIN F-RELATED"/>
    <property type="match status" value="1"/>
</dbReference>
<accession>A0A2M8S553</accession>
<evidence type="ECO:0000256" key="7">
    <source>
        <dbReference type="ARBA" id="ARBA00023114"/>
    </source>
</evidence>
<keyword evidence="5 10" id="KW-0732">Signal</keyword>
<dbReference type="InterPro" id="IPR023614">
    <property type="entry name" value="Porin_dom_sf"/>
</dbReference>
<dbReference type="GO" id="GO:0009279">
    <property type="term" value="C:cell outer membrane"/>
    <property type="evidence" value="ECO:0007669"/>
    <property type="project" value="UniProtKB-SubCell"/>
</dbReference>
<dbReference type="GO" id="GO:0046930">
    <property type="term" value="C:pore complex"/>
    <property type="evidence" value="ECO:0007669"/>
    <property type="project" value="UniProtKB-KW"/>
</dbReference>
<evidence type="ECO:0000256" key="2">
    <source>
        <dbReference type="ARBA" id="ARBA00022448"/>
    </source>
</evidence>